<evidence type="ECO:0000256" key="1">
    <source>
        <dbReference type="ARBA" id="ARBA00023125"/>
    </source>
</evidence>
<dbReference type="GO" id="GO:0005634">
    <property type="term" value="C:nucleus"/>
    <property type="evidence" value="ECO:0007669"/>
    <property type="project" value="UniProtKB-UniRule"/>
</dbReference>
<dbReference type="EMBL" id="PKSL01000037">
    <property type="protein sequence ID" value="POW11648.1"/>
    <property type="molecule type" value="Genomic_DNA"/>
</dbReference>
<evidence type="ECO:0000256" key="3">
    <source>
        <dbReference type="PROSITE-ProRule" id="PRU00267"/>
    </source>
</evidence>
<feature type="compositionally biased region" description="Polar residues" evidence="4">
    <location>
        <begin position="371"/>
        <end position="381"/>
    </location>
</feature>
<feature type="region of interest" description="Disordered" evidence="4">
    <location>
        <begin position="97"/>
        <end position="304"/>
    </location>
</feature>
<dbReference type="InterPro" id="IPR051965">
    <property type="entry name" value="ChromReg_NeuronalGeneExpr"/>
</dbReference>
<evidence type="ECO:0000313" key="6">
    <source>
        <dbReference type="EMBL" id="POW11648.1"/>
    </source>
</evidence>
<dbReference type="PANTHER" id="PTHR46040:SF3">
    <property type="entry name" value="HIGH MOBILITY GROUP PROTEIN 2"/>
    <property type="match status" value="1"/>
</dbReference>
<dbReference type="Gene3D" id="1.10.30.10">
    <property type="entry name" value="High mobility group box domain"/>
    <property type="match status" value="1"/>
</dbReference>
<evidence type="ECO:0000256" key="2">
    <source>
        <dbReference type="ARBA" id="ARBA00023242"/>
    </source>
</evidence>
<gene>
    <name evidence="6" type="ORF">PSTT_05201</name>
</gene>
<keyword evidence="1 3" id="KW-0238">DNA-binding</keyword>
<dbReference type="InterPro" id="IPR036910">
    <property type="entry name" value="HMG_box_dom_sf"/>
</dbReference>
<dbReference type="VEuPathDB" id="FungiDB:PSTT_05201"/>
<accession>A0A2S4VQD2</accession>
<proteinExistence type="predicted"/>
<dbReference type="Pfam" id="PF00505">
    <property type="entry name" value="HMG_box"/>
    <property type="match status" value="1"/>
</dbReference>
<organism evidence="6 7">
    <name type="scientific">Puccinia striiformis</name>
    <dbReference type="NCBI Taxonomy" id="27350"/>
    <lineage>
        <taxon>Eukaryota</taxon>
        <taxon>Fungi</taxon>
        <taxon>Dikarya</taxon>
        <taxon>Basidiomycota</taxon>
        <taxon>Pucciniomycotina</taxon>
        <taxon>Pucciniomycetes</taxon>
        <taxon>Pucciniales</taxon>
        <taxon>Pucciniaceae</taxon>
        <taxon>Puccinia</taxon>
    </lineage>
</organism>
<name>A0A2S4VQD2_9BASI</name>
<evidence type="ECO:0000256" key="4">
    <source>
        <dbReference type="SAM" id="MobiDB-lite"/>
    </source>
</evidence>
<dbReference type="Proteomes" id="UP000239156">
    <property type="component" value="Unassembled WGS sequence"/>
</dbReference>
<protein>
    <recommendedName>
        <fullName evidence="5">HMG box domain-containing protein</fullName>
    </recommendedName>
</protein>
<dbReference type="GO" id="GO:0010468">
    <property type="term" value="P:regulation of gene expression"/>
    <property type="evidence" value="ECO:0007669"/>
    <property type="project" value="TreeGrafter"/>
</dbReference>
<feature type="domain" description="HMG box" evidence="5">
    <location>
        <begin position="298"/>
        <end position="366"/>
    </location>
</feature>
<reference evidence="6" key="1">
    <citation type="submission" date="2017-12" db="EMBL/GenBank/DDBJ databases">
        <title>Gene loss provides genomic basis for host adaptation in cereal stripe rust fungi.</title>
        <authorList>
            <person name="Xia C."/>
        </authorList>
    </citation>
    <scope>NUCLEOTIDE SEQUENCE [LARGE SCALE GENOMIC DNA]</scope>
    <source>
        <strain evidence="6">93-210</strain>
    </source>
</reference>
<dbReference type="GO" id="GO:0003677">
    <property type="term" value="F:DNA binding"/>
    <property type="evidence" value="ECO:0007669"/>
    <property type="project" value="UniProtKB-UniRule"/>
</dbReference>
<dbReference type="PANTHER" id="PTHR46040">
    <property type="entry name" value="HIGH MOBILITY GROUP PROTEIN 2"/>
    <property type="match status" value="1"/>
</dbReference>
<dbReference type="AlphaFoldDB" id="A0A2S4VQD2"/>
<feature type="compositionally biased region" description="Polar residues" evidence="4">
    <location>
        <begin position="141"/>
        <end position="150"/>
    </location>
</feature>
<feature type="compositionally biased region" description="Acidic residues" evidence="4">
    <location>
        <begin position="529"/>
        <end position="538"/>
    </location>
</feature>
<keyword evidence="2 3" id="KW-0539">Nucleus</keyword>
<feature type="compositionally biased region" description="Low complexity" evidence="4">
    <location>
        <begin position="218"/>
        <end position="234"/>
    </location>
</feature>
<dbReference type="PROSITE" id="PS50118">
    <property type="entry name" value="HMG_BOX_2"/>
    <property type="match status" value="1"/>
</dbReference>
<feature type="compositionally biased region" description="Acidic residues" evidence="4">
    <location>
        <begin position="236"/>
        <end position="252"/>
    </location>
</feature>
<feature type="compositionally biased region" description="Polar residues" evidence="4">
    <location>
        <begin position="427"/>
        <end position="446"/>
    </location>
</feature>
<feature type="region of interest" description="Disordered" evidence="4">
    <location>
        <begin position="366"/>
        <end position="562"/>
    </location>
</feature>
<dbReference type="SUPFAM" id="SSF47095">
    <property type="entry name" value="HMG-box"/>
    <property type="match status" value="1"/>
</dbReference>
<dbReference type="VEuPathDB" id="FungiDB:PSHT_07391"/>
<feature type="DNA-binding region" description="HMG box" evidence="3">
    <location>
        <begin position="298"/>
        <end position="366"/>
    </location>
</feature>
<comment type="caution">
    <text evidence="6">The sequence shown here is derived from an EMBL/GenBank/DDBJ whole genome shotgun (WGS) entry which is preliminary data.</text>
</comment>
<sequence>MSRYPPSPTSTATTPFSLFAPFPPPPTVSLFALPLQSRLSLAALLDSSNNKSSVFLNKFSSSEPLFLRRTLHNSPFHNPSHPQSYSKKSPALILSPKTFLHPPLTDPHQSSAMAHSSKETALLAAKQDHHAQSPPQDPYSRGSTTSQTGYGSHPAQYSDPPNYAHSHPLYPAPPQPQSASNPRTAAPPGPCFMTVTPGAPRQHAHGPVLAPKPRQRKPQQASANQSFASQPAQPLETDDDEDDEDDPEEPVSEDDHSHAHGPTFYNPPRQPATIPTPPGSIPGGKKKRVKRERDPNAPKRPASAYILFQNAVRQEMRAANPTADYKELARQIGDRWKNLSDDAKRPWSEAGKLAMNSWNIQNKEYKISHPEITSPQNQTGAPQAPVPRKRRSRAVEVDAQGHPLPKKRGRPTKAEKDHPMESLVHPSHQNGHQSQPAGGMSLQTINGPLVPISAPVPMTGVQYASQPQHRDEEYTDEGEEEEIEEEEEEEEEEEAPGNHQPAHPSTLPPARANGPPHVSSEMAPHSESDPEDGEEEEGSEPRSPEPNHPVNKMSVQPNGILA</sequence>
<evidence type="ECO:0000259" key="5">
    <source>
        <dbReference type="PROSITE" id="PS50118"/>
    </source>
</evidence>
<feature type="compositionally biased region" description="Pro residues" evidence="4">
    <location>
        <begin position="268"/>
        <end position="280"/>
    </location>
</feature>
<feature type="compositionally biased region" description="Polar residues" evidence="4">
    <location>
        <begin position="553"/>
        <end position="562"/>
    </location>
</feature>
<dbReference type="SMART" id="SM00398">
    <property type="entry name" value="HMG"/>
    <property type="match status" value="1"/>
</dbReference>
<feature type="compositionally biased region" description="Acidic residues" evidence="4">
    <location>
        <begin position="473"/>
        <end position="495"/>
    </location>
</feature>
<evidence type="ECO:0000313" key="7">
    <source>
        <dbReference type="Proteomes" id="UP000239156"/>
    </source>
</evidence>
<dbReference type="InterPro" id="IPR009071">
    <property type="entry name" value="HMG_box_dom"/>
</dbReference>
<keyword evidence="7" id="KW-1185">Reference proteome</keyword>